<dbReference type="PANTHER" id="PTHR44051">
    <property type="entry name" value="GLUTATHIONE S-TRANSFERASE-RELATED"/>
    <property type="match status" value="1"/>
</dbReference>
<keyword evidence="6" id="KW-1185">Reference proteome</keyword>
<dbReference type="SFLD" id="SFLDS00019">
    <property type="entry name" value="Glutathione_Transferase_(cytos"/>
    <property type="match status" value="1"/>
</dbReference>
<comment type="similarity">
    <text evidence="1 2">Belongs to the GST superfamily.</text>
</comment>
<dbReference type="Gene3D" id="1.20.1050.10">
    <property type="match status" value="1"/>
</dbReference>
<name>A0ABQ7I8E8_9HELO</name>
<accession>A0ABQ7I8E8</accession>
<dbReference type="InterPro" id="IPR010987">
    <property type="entry name" value="Glutathione-S-Trfase_C-like"/>
</dbReference>
<evidence type="ECO:0000313" key="6">
    <source>
        <dbReference type="Proteomes" id="UP000783213"/>
    </source>
</evidence>
<dbReference type="Proteomes" id="UP000783213">
    <property type="component" value="Unassembled WGS sequence"/>
</dbReference>
<dbReference type="InterPro" id="IPR004045">
    <property type="entry name" value="Glutathione_S-Trfase_N"/>
</dbReference>
<dbReference type="InterPro" id="IPR040079">
    <property type="entry name" value="Glutathione_S-Trfase"/>
</dbReference>
<dbReference type="Gene3D" id="3.40.30.10">
    <property type="entry name" value="Glutaredoxin"/>
    <property type="match status" value="1"/>
</dbReference>
<dbReference type="InterPro" id="IPR036282">
    <property type="entry name" value="Glutathione-S-Trfase_C_sf"/>
</dbReference>
<comment type="caution">
    <text evidence="5">The sequence shown here is derived from an EMBL/GenBank/DDBJ whole genome shotgun (WGS) entry which is preliminary data.</text>
</comment>
<dbReference type="Pfam" id="PF00043">
    <property type="entry name" value="GST_C"/>
    <property type="match status" value="1"/>
</dbReference>
<organism evidence="5 6">
    <name type="scientific">Botrytis deweyae</name>
    <dbReference type="NCBI Taxonomy" id="2478750"/>
    <lineage>
        <taxon>Eukaryota</taxon>
        <taxon>Fungi</taxon>
        <taxon>Dikarya</taxon>
        <taxon>Ascomycota</taxon>
        <taxon>Pezizomycotina</taxon>
        <taxon>Leotiomycetes</taxon>
        <taxon>Helotiales</taxon>
        <taxon>Sclerotiniaceae</taxon>
        <taxon>Botrytis</taxon>
    </lineage>
</organism>
<protein>
    <recommendedName>
        <fullName evidence="7">Glutathione S-transferase</fullName>
    </recommendedName>
</protein>
<proteinExistence type="inferred from homology"/>
<evidence type="ECO:0000259" key="4">
    <source>
        <dbReference type="PROSITE" id="PS50405"/>
    </source>
</evidence>
<evidence type="ECO:0008006" key="7">
    <source>
        <dbReference type="Google" id="ProtNLM"/>
    </source>
</evidence>
<feature type="domain" description="GST N-terminal" evidence="3">
    <location>
        <begin position="5"/>
        <end position="86"/>
    </location>
</feature>
<evidence type="ECO:0000256" key="2">
    <source>
        <dbReference type="RuleBase" id="RU003494"/>
    </source>
</evidence>
<dbReference type="GeneID" id="62237248"/>
<dbReference type="Pfam" id="PF02798">
    <property type="entry name" value="GST_N"/>
    <property type="match status" value="1"/>
</dbReference>
<dbReference type="InterPro" id="IPR036249">
    <property type="entry name" value="Thioredoxin-like_sf"/>
</dbReference>
<dbReference type="PANTHER" id="PTHR44051:SF23">
    <property type="entry name" value="GLUTATHIONE S-TRANSFERASE-LIKE PROTEIN TPCF"/>
    <property type="match status" value="1"/>
</dbReference>
<dbReference type="SFLD" id="SFLDG01151">
    <property type="entry name" value="Main.2:_Nu-like"/>
    <property type="match status" value="1"/>
</dbReference>
<evidence type="ECO:0000313" key="5">
    <source>
        <dbReference type="EMBL" id="KAF7916755.1"/>
    </source>
</evidence>
<dbReference type="SUPFAM" id="SSF52833">
    <property type="entry name" value="Thioredoxin-like"/>
    <property type="match status" value="1"/>
</dbReference>
<feature type="domain" description="GST C-terminal" evidence="4">
    <location>
        <begin position="93"/>
        <end position="229"/>
    </location>
</feature>
<dbReference type="EMBL" id="RCSX01000037">
    <property type="protein sequence ID" value="KAF7916755.1"/>
    <property type="molecule type" value="Genomic_DNA"/>
</dbReference>
<gene>
    <name evidence="5" type="ORF">EAE98_010477</name>
</gene>
<sequence length="229" mass="26025">MASTIKPIKVWGKGGPNPPKVHILLEELGLPYELNPIPLTEVKEPEYLAINPNGRVPAIQDPNTNLTIWESGAILEYLVEKYDVEKRISFEAGTKEFYAAKQWLFFQVSGQGPYYGQASWFYRYHPDVVVSARQRYVKEINRVTGILEGHLKKVKKENGGGEAWIVGDKVSYVDFAWIVWQVIIVLIVSKEEGFDPEDYPNVKEWMSRLTERASIKVGLGDILAMLNKA</sequence>
<dbReference type="PROSITE" id="PS50404">
    <property type="entry name" value="GST_NTER"/>
    <property type="match status" value="1"/>
</dbReference>
<dbReference type="PROSITE" id="PS50405">
    <property type="entry name" value="GST_CTER"/>
    <property type="match status" value="1"/>
</dbReference>
<dbReference type="RefSeq" id="XP_038805458.1">
    <property type="nucleotide sequence ID" value="XM_038958098.1"/>
</dbReference>
<evidence type="ECO:0000256" key="1">
    <source>
        <dbReference type="ARBA" id="ARBA00007409"/>
    </source>
</evidence>
<dbReference type="SFLD" id="SFLDG00358">
    <property type="entry name" value="Main_(cytGST)"/>
    <property type="match status" value="1"/>
</dbReference>
<dbReference type="SUPFAM" id="SSF47616">
    <property type="entry name" value="GST C-terminal domain-like"/>
    <property type="match status" value="1"/>
</dbReference>
<reference evidence="5 6" key="1">
    <citation type="journal article" date="2020" name="Genome Biol. Evol.">
        <title>Comparative genomics of Sclerotiniaceae.</title>
        <authorList>
            <person name="Valero Jimenez C.A."/>
            <person name="Steentjes M."/>
            <person name="Scholten O.E."/>
            <person name="Van Kan J.A.L."/>
        </authorList>
    </citation>
    <scope>NUCLEOTIDE SEQUENCE [LARGE SCALE GENOMIC DNA]</scope>
    <source>
        <strain evidence="5 6">B1</strain>
    </source>
</reference>
<dbReference type="CDD" id="cd03048">
    <property type="entry name" value="GST_N_Ure2p_like"/>
    <property type="match status" value="1"/>
</dbReference>
<dbReference type="InterPro" id="IPR004046">
    <property type="entry name" value="GST_C"/>
</dbReference>
<evidence type="ECO:0000259" key="3">
    <source>
        <dbReference type="PROSITE" id="PS50404"/>
    </source>
</evidence>